<comment type="similarity">
    <text evidence="4">Belongs to the globin family.</text>
</comment>
<evidence type="ECO:0000313" key="7">
    <source>
        <dbReference type="EMBL" id="KFD60073.1"/>
    </source>
</evidence>
<evidence type="ECO:0000313" key="6">
    <source>
        <dbReference type="EMBL" id="KFD55230.1"/>
    </source>
</evidence>
<dbReference type="AlphaFoldDB" id="A0A085MDD4"/>
<evidence type="ECO:0000313" key="8">
    <source>
        <dbReference type="Proteomes" id="UP000030764"/>
    </source>
</evidence>
<dbReference type="Proteomes" id="UP000030758">
    <property type="component" value="Unassembled WGS sequence"/>
</dbReference>
<evidence type="ECO:0000256" key="2">
    <source>
        <dbReference type="ARBA" id="ARBA00022723"/>
    </source>
</evidence>
<dbReference type="PANTHER" id="PTHR46458">
    <property type="entry name" value="BLR2807 PROTEIN"/>
    <property type="match status" value="1"/>
</dbReference>
<reference evidence="6 8" key="1">
    <citation type="journal article" date="2014" name="Nat. Genet.">
        <title>Genome and transcriptome of the porcine whipworm Trichuris suis.</title>
        <authorList>
            <person name="Jex A.R."/>
            <person name="Nejsum P."/>
            <person name="Schwarz E.M."/>
            <person name="Hu L."/>
            <person name="Young N.D."/>
            <person name="Hall R.S."/>
            <person name="Korhonen P.K."/>
            <person name="Liao S."/>
            <person name="Thamsborg S."/>
            <person name="Xia J."/>
            <person name="Xu P."/>
            <person name="Wang S."/>
            <person name="Scheerlinck J.P."/>
            <person name="Hofmann A."/>
            <person name="Sternberg P.W."/>
            <person name="Wang J."/>
            <person name="Gasser R.B."/>
        </authorList>
    </citation>
    <scope>NUCLEOTIDE SEQUENCE [LARGE SCALE GENOMIC DNA]</scope>
    <source>
        <strain evidence="7">DCEP-RM93F</strain>
        <strain evidence="6">DCEP-RM93M</strain>
    </source>
</reference>
<gene>
    <name evidence="6" type="ORF">M513_03871</name>
    <name evidence="7" type="ORF">M514_03871</name>
</gene>
<dbReference type="InterPro" id="IPR050532">
    <property type="entry name" value="Globin-like_OT"/>
</dbReference>
<dbReference type="InterPro" id="IPR009050">
    <property type="entry name" value="Globin-like_sf"/>
</dbReference>
<dbReference type="InterPro" id="IPR012292">
    <property type="entry name" value="Globin/Proto"/>
</dbReference>
<dbReference type="GO" id="GO:0046872">
    <property type="term" value="F:metal ion binding"/>
    <property type="evidence" value="ECO:0007669"/>
    <property type="project" value="UniProtKB-KW"/>
</dbReference>
<organism evidence="6 8">
    <name type="scientific">Trichuris suis</name>
    <name type="common">pig whipworm</name>
    <dbReference type="NCBI Taxonomy" id="68888"/>
    <lineage>
        <taxon>Eukaryota</taxon>
        <taxon>Metazoa</taxon>
        <taxon>Ecdysozoa</taxon>
        <taxon>Nematoda</taxon>
        <taxon>Enoplea</taxon>
        <taxon>Dorylaimia</taxon>
        <taxon>Trichinellida</taxon>
        <taxon>Trichuridae</taxon>
        <taxon>Trichuris</taxon>
    </lineage>
</organism>
<dbReference type="Pfam" id="PF00042">
    <property type="entry name" value="Globin"/>
    <property type="match status" value="1"/>
</dbReference>
<keyword evidence="8" id="KW-1185">Reference proteome</keyword>
<dbReference type="EMBL" id="KL363201">
    <property type="protein sequence ID" value="KFD55230.1"/>
    <property type="molecule type" value="Genomic_DNA"/>
</dbReference>
<dbReference type="Proteomes" id="UP000030764">
    <property type="component" value="Unassembled WGS sequence"/>
</dbReference>
<name>A0A085MDD4_9BILA</name>
<dbReference type="GO" id="GO:0005344">
    <property type="term" value="F:oxygen carrier activity"/>
    <property type="evidence" value="ECO:0007669"/>
    <property type="project" value="UniProtKB-KW"/>
</dbReference>
<dbReference type="SUPFAM" id="SSF46458">
    <property type="entry name" value="Globin-like"/>
    <property type="match status" value="1"/>
</dbReference>
<dbReference type="GO" id="GO:0019825">
    <property type="term" value="F:oxygen binding"/>
    <property type="evidence" value="ECO:0007669"/>
    <property type="project" value="InterPro"/>
</dbReference>
<dbReference type="Gene3D" id="1.10.490.10">
    <property type="entry name" value="Globins"/>
    <property type="match status" value="1"/>
</dbReference>
<feature type="domain" description="Globin" evidence="5">
    <location>
        <begin position="79"/>
        <end position="227"/>
    </location>
</feature>
<sequence>MPLINHFSEWMRRSEQDSDKSKKKVWRTLSIPKIFRRAQDGTKNEDVHEKHPPTTDQNAITFTDQAGNTIVVKPDPRIPLTPKQCFLLIQNWRAIKRRILDTGIRMFIKLFQNNEDLLTFFPRVKMDEATNTYNTEVLESHAEKVMGVLDQAVHSVGDADKLLNLINVYAEYHAKKPNFQPTFFLKIAPALLEAIKETLGDSYTENMANIYNAFIQLLIGTLMTNCQAAIQRNAEKTNETLS</sequence>
<dbReference type="GO" id="GO:0020037">
    <property type="term" value="F:heme binding"/>
    <property type="evidence" value="ECO:0007669"/>
    <property type="project" value="InterPro"/>
</dbReference>
<evidence type="ECO:0000256" key="4">
    <source>
        <dbReference type="RuleBase" id="RU000356"/>
    </source>
</evidence>
<dbReference type="PROSITE" id="PS01033">
    <property type="entry name" value="GLOBIN"/>
    <property type="match status" value="1"/>
</dbReference>
<dbReference type="PANTHER" id="PTHR46458:SF5">
    <property type="entry name" value="GLOBIN FAMILY PROFILE DOMAIN-CONTAINING PROTEIN"/>
    <property type="match status" value="1"/>
</dbReference>
<dbReference type="OrthoDB" id="6344802at2759"/>
<evidence type="ECO:0000256" key="1">
    <source>
        <dbReference type="ARBA" id="ARBA00022617"/>
    </source>
</evidence>
<accession>A0A085MDD4</accession>
<dbReference type="InterPro" id="IPR000971">
    <property type="entry name" value="Globin"/>
</dbReference>
<keyword evidence="2" id="KW-0479">Metal-binding</keyword>
<evidence type="ECO:0000256" key="3">
    <source>
        <dbReference type="ARBA" id="ARBA00023004"/>
    </source>
</evidence>
<proteinExistence type="inferred from homology"/>
<keyword evidence="1 4" id="KW-0349">Heme</keyword>
<evidence type="ECO:0000259" key="5">
    <source>
        <dbReference type="PROSITE" id="PS01033"/>
    </source>
</evidence>
<dbReference type="EMBL" id="KL367697">
    <property type="protein sequence ID" value="KFD60073.1"/>
    <property type="molecule type" value="Genomic_DNA"/>
</dbReference>
<keyword evidence="4" id="KW-0813">Transport</keyword>
<keyword evidence="3" id="KW-0408">Iron</keyword>
<keyword evidence="4" id="KW-0561">Oxygen transport</keyword>
<protein>
    <recommendedName>
        <fullName evidence="5">Globin domain-containing protein</fullName>
    </recommendedName>
</protein>